<feature type="domain" description="PDZ" evidence="3">
    <location>
        <begin position="269"/>
        <end position="361"/>
    </location>
</feature>
<dbReference type="InterPro" id="IPR009003">
    <property type="entry name" value="Peptidase_S1_PA"/>
</dbReference>
<keyword evidence="1" id="KW-0645">Protease</keyword>
<accession>F0SMH1</accession>
<dbReference type="PANTHER" id="PTHR43343">
    <property type="entry name" value="PEPTIDASE S12"/>
    <property type="match status" value="1"/>
</dbReference>
<dbReference type="InterPro" id="IPR001478">
    <property type="entry name" value="PDZ"/>
</dbReference>
<dbReference type="eggNOG" id="COG0265">
    <property type="taxonomic scope" value="Bacteria"/>
</dbReference>
<dbReference type="Proteomes" id="UP000006860">
    <property type="component" value="Chromosome"/>
</dbReference>
<sequence length="391" mass="42233">MSKTTALFLSSVFFCGGVILGLTGRDSLPRNSAQAEHMHASAVDQVYRQLAGNTSPFNDGSNLLSKIAAITTPSVVHIQSERETKTGSMVEETGSGVIMTSPQARTPFVVTNRHVIADAEMYDIRIQLHDGRTINPTEVRTDSKSDVAIMMIDEPNIQPARWGDSDTVDIGHLVLAQGSPFGLSQSVTFGIISAKGRRSLRLGESNDVINQDFLQTDAAINPGNSGGPLIDMSGRIIGINTAIASNSGGNEGIGFSIPSNLVRYVTEQLISSGKVRRAYLGVKLDPDFDLDSALKLGLDRVRGARVVDVYRDTPAARSGLSIDDVILYFGGVEVQDENHLINLVSLTSVNSTVNTIILRRGKRQTLPVTLGDRDELEVRSEAPLLDKYRNK</sequence>
<dbReference type="GO" id="GO:0004252">
    <property type="term" value="F:serine-type endopeptidase activity"/>
    <property type="evidence" value="ECO:0007669"/>
    <property type="project" value="InterPro"/>
</dbReference>
<dbReference type="STRING" id="756272.Plabr_0103"/>
<name>F0SMH1_RUBBR</name>
<evidence type="ECO:0000259" key="3">
    <source>
        <dbReference type="PROSITE" id="PS50106"/>
    </source>
</evidence>
<dbReference type="SMART" id="SM00228">
    <property type="entry name" value="PDZ"/>
    <property type="match status" value="1"/>
</dbReference>
<evidence type="ECO:0000256" key="2">
    <source>
        <dbReference type="ARBA" id="ARBA00022801"/>
    </source>
</evidence>
<reference evidence="5" key="1">
    <citation type="submission" date="2011-02" db="EMBL/GenBank/DDBJ databases">
        <title>The complete genome of Planctomyces brasiliensis DSM 5305.</title>
        <authorList>
            <person name="Lucas S."/>
            <person name="Copeland A."/>
            <person name="Lapidus A."/>
            <person name="Bruce D."/>
            <person name="Goodwin L."/>
            <person name="Pitluck S."/>
            <person name="Kyrpides N."/>
            <person name="Mavromatis K."/>
            <person name="Pagani I."/>
            <person name="Ivanova N."/>
            <person name="Ovchinnikova G."/>
            <person name="Lu M."/>
            <person name="Detter J.C."/>
            <person name="Han C."/>
            <person name="Land M."/>
            <person name="Hauser L."/>
            <person name="Markowitz V."/>
            <person name="Cheng J.-F."/>
            <person name="Hugenholtz P."/>
            <person name="Woyke T."/>
            <person name="Wu D."/>
            <person name="Tindall B."/>
            <person name="Pomrenke H.G."/>
            <person name="Brambilla E."/>
            <person name="Klenk H.-P."/>
            <person name="Eisen J.A."/>
        </authorList>
    </citation>
    <scope>NUCLEOTIDE SEQUENCE [LARGE SCALE GENOMIC DNA]</scope>
    <source>
        <strain evidence="5">ATCC 49424 / DSM 5305 / JCM 21570 / NBRC 103401 / IFAM 1448</strain>
    </source>
</reference>
<proteinExistence type="predicted"/>
<dbReference type="RefSeq" id="WP_013626477.1">
    <property type="nucleotide sequence ID" value="NC_015174.1"/>
</dbReference>
<dbReference type="Gene3D" id="2.40.10.120">
    <property type="match status" value="1"/>
</dbReference>
<evidence type="ECO:0000313" key="5">
    <source>
        <dbReference type="Proteomes" id="UP000006860"/>
    </source>
</evidence>
<dbReference type="PRINTS" id="PR00834">
    <property type="entry name" value="PROTEASES2C"/>
</dbReference>
<dbReference type="Pfam" id="PF13365">
    <property type="entry name" value="Trypsin_2"/>
    <property type="match status" value="1"/>
</dbReference>
<dbReference type="SUPFAM" id="SSF50494">
    <property type="entry name" value="Trypsin-like serine proteases"/>
    <property type="match status" value="1"/>
</dbReference>
<evidence type="ECO:0000313" key="4">
    <source>
        <dbReference type="EMBL" id="ADY57733.1"/>
    </source>
</evidence>
<dbReference type="AlphaFoldDB" id="F0SMH1"/>
<keyword evidence="2" id="KW-0378">Hydrolase</keyword>
<gene>
    <name evidence="4" type="ordered locus">Plabr_0103</name>
</gene>
<dbReference type="PANTHER" id="PTHR43343:SF3">
    <property type="entry name" value="PROTEASE DO-LIKE 8, CHLOROPLASTIC"/>
    <property type="match status" value="1"/>
</dbReference>
<dbReference type="OrthoDB" id="248175at2"/>
<keyword evidence="5" id="KW-1185">Reference proteome</keyword>
<dbReference type="Gene3D" id="2.30.42.10">
    <property type="match status" value="1"/>
</dbReference>
<dbReference type="InterPro" id="IPR001940">
    <property type="entry name" value="Peptidase_S1C"/>
</dbReference>
<dbReference type="InterPro" id="IPR051201">
    <property type="entry name" value="Chloro_Bact_Ser_Proteases"/>
</dbReference>
<dbReference type="EMBL" id="CP002546">
    <property type="protein sequence ID" value="ADY57733.1"/>
    <property type="molecule type" value="Genomic_DNA"/>
</dbReference>
<dbReference type="SUPFAM" id="SSF50156">
    <property type="entry name" value="PDZ domain-like"/>
    <property type="match status" value="1"/>
</dbReference>
<dbReference type="PROSITE" id="PS50106">
    <property type="entry name" value="PDZ"/>
    <property type="match status" value="1"/>
</dbReference>
<dbReference type="GO" id="GO:0006508">
    <property type="term" value="P:proteolysis"/>
    <property type="evidence" value="ECO:0007669"/>
    <property type="project" value="UniProtKB-KW"/>
</dbReference>
<protein>
    <submittedName>
        <fullName evidence="4">Peptidase S1 and S6 chymotrypsin/Hap</fullName>
    </submittedName>
</protein>
<dbReference type="InterPro" id="IPR036034">
    <property type="entry name" value="PDZ_sf"/>
</dbReference>
<dbReference type="HOGENOM" id="CLU_020120_2_2_0"/>
<dbReference type="KEGG" id="pbs:Plabr_0103"/>
<organism evidence="4 5">
    <name type="scientific">Rubinisphaera brasiliensis (strain ATCC 49424 / DSM 5305 / JCM 21570 / IAM 15109 / NBRC 103401 / IFAM 1448)</name>
    <name type="common">Planctomyces brasiliensis</name>
    <dbReference type="NCBI Taxonomy" id="756272"/>
    <lineage>
        <taxon>Bacteria</taxon>
        <taxon>Pseudomonadati</taxon>
        <taxon>Planctomycetota</taxon>
        <taxon>Planctomycetia</taxon>
        <taxon>Planctomycetales</taxon>
        <taxon>Planctomycetaceae</taxon>
        <taxon>Rubinisphaera</taxon>
    </lineage>
</organism>
<dbReference type="Pfam" id="PF13180">
    <property type="entry name" value="PDZ_2"/>
    <property type="match status" value="1"/>
</dbReference>
<evidence type="ECO:0000256" key="1">
    <source>
        <dbReference type="ARBA" id="ARBA00022670"/>
    </source>
</evidence>